<gene>
    <name evidence="2" type="ORF">OGATHE_002445</name>
</gene>
<feature type="compositionally biased region" description="Basic and acidic residues" evidence="1">
    <location>
        <begin position="25"/>
        <end position="37"/>
    </location>
</feature>
<dbReference type="AlphaFoldDB" id="A0A9P8T7W7"/>
<comment type="caution">
    <text evidence="2">The sequence shown here is derived from an EMBL/GenBank/DDBJ whole genome shotgun (WGS) entry which is preliminary data.</text>
</comment>
<name>A0A9P8T7W7_9ASCO</name>
<feature type="region of interest" description="Disordered" evidence="1">
    <location>
        <begin position="1"/>
        <end position="61"/>
    </location>
</feature>
<reference evidence="2" key="2">
    <citation type="submission" date="2021-01" db="EMBL/GenBank/DDBJ databases">
        <authorList>
            <person name="Schikora-Tamarit M.A."/>
        </authorList>
    </citation>
    <scope>NUCLEOTIDE SEQUENCE</scope>
    <source>
        <strain evidence="2">NCAIM Y.01608</strain>
    </source>
</reference>
<accession>A0A9P8T7W7</accession>
<keyword evidence="3" id="KW-1185">Reference proteome</keyword>
<dbReference type="EMBL" id="JAEUBD010000983">
    <property type="protein sequence ID" value="KAH3669633.1"/>
    <property type="molecule type" value="Genomic_DNA"/>
</dbReference>
<organism evidence="2 3">
    <name type="scientific">Ogataea polymorpha</name>
    <dbReference type="NCBI Taxonomy" id="460523"/>
    <lineage>
        <taxon>Eukaryota</taxon>
        <taxon>Fungi</taxon>
        <taxon>Dikarya</taxon>
        <taxon>Ascomycota</taxon>
        <taxon>Saccharomycotina</taxon>
        <taxon>Pichiomycetes</taxon>
        <taxon>Pichiales</taxon>
        <taxon>Pichiaceae</taxon>
        <taxon>Ogataea</taxon>
    </lineage>
</organism>
<feature type="compositionally biased region" description="Polar residues" evidence="1">
    <location>
        <begin position="52"/>
        <end position="61"/>
    </location>
</feature>
<proteinExistence type="predicted"/>
<feature type="compositionally biased region" description="Polar residues" evidence="1">
    <location>
        <begin position="1"/>
        <end position="18"/>
    </location>
</feature>
<dbReference type="Proteomes" id="UP000788993">
    <property type="component" value="Unassembled WGS sequence"/>
</dbReference>
<evidence type="ECO:0000313" key="2">
    <source>
        <dbReference type="EMBL" id="KAH3669633.1"/>
    </source>
</evidence>
<protein>
    <submittedName>
        <fullName evidence="2">Uncharacterized protein</fullName>
    </submittedName>
</protein>
<reference evidence="2" key="1">
    <citation type="journal article" date="2021" name="Open Biol.">
        <title>Shared evolutionary footprints suggest mitochondrial oxidative damage underlies multiple complex I losses in fungi.</title>
        <authorList>
            <person name="Schikora-Tamarit M.A."/>
            <person name="Marcet-Houben M."/>
            <person name="Nosek J."/>
            <person name="Gabaldon T."/>
        </authorList>
    </citation>
    <scope>NUCLEOTIDE SEQUENCE</scope>
    <source>
        <strain evidence="2">NCAIM Y.01608</strain>
    </source>
</reference>
<evidence type="ECO:0000313" key="3">
    <source>
        <dbReference type="Proteomes" id="UP000788993"/>
    </source>
</evidence>
<evidence type="ECO:0000256" key="1">
    <source>
        <dbReference type="SAM" id="MobiDB-lite"/>
    </source>
</evidence>
<sequence>MNPNPSSELGIDNSNQVQPILKARLVGEKSNPRDKGTDSSGPADSDVVYLDQTGSRSYTSSHNVSRKVVRRDGVTFQRGKTVHTIRVNGWESNCLSNRVKKHGDNRQSHASYLFLQRPAVYDHKDRHDKSKRVRGTSETVFRNSFATFLHPTLDCEICKSAPDWSSEKKSASRGQVKQRSKHRAVEIESWVDHVPDRGQKAKHVVHDRGADHPRDDQVDILESQKNSKWVVLDENKPFPCSLGYFLGDHHSTSLLEEEDNHEKIDHS</sequence>